<accession>T0MG03</accession>
<dbReference type="OrthoDB" id="2191243at2759"/>
<organism evidence="1 2">
    <name type="scientific">Vairimorpha apis BRL 01</name>
    <dbReference type="NCBI Taxonomy" id="1037528"/>
    <lineage>
        <taxon>Eukaryota</taxon>
        <taxon>Fungi</taxon>
        <taxon>Fungi incertae sedis</taxon>
        <taxon>Microsporidia</taxon>
        <taxon>Nosematidae</taxon>
        <taxon>Vairimorpha</taxon>
    </lineage>
</organism>
<dbReference type="Proteomes" id="UP000053780">
    <property type="component" value="Unassembled WGS sequence"/>
</dbReference>
<reference evidence="1 2" key="1">
    <citation type="journal article" date="2013" name="BMC Genomics">
        <title>Genome sequencing and comparative genomics of honey bee microsporidia, Nosema apis reveal novel insights into host-parasite interactions.</title>
        <authorList>
            <person name="Chen Yp."/>
            <person name="Pettis J.S."/>
            <person name="Zhao Y."/>
            <person name="Liu X."/>
            <person name="Tallon L.J."/>
            <person name="Sadzewicz L.D."/>
            <person name="Li R."/>
            <person name="Zheng H."/>
            <person name="Huang S."/>
            <person name="Zhang X."/>
            <person name="Hamilton M.C."/>
            <person name="Pernal S.F."/>
            <person name="Melathopoulos A.P."/>
            <person name="Yan X."/>
            <person name="Evans J.D."/>
        </authorList>
    </citation>
    <scope>NUCLEOTIDE SEQUENCE [LARGE SCALE GENOMIC DNA]</scope>
    <source>
        <strain evidence="1 2">BRL 01</strain>
    </source>
</reference>
<protein>
    <submittedName>
        <fullName evidence="1">Wd40 repeat-containing protein</fullName>
    </submittedName>
</protein>
<evidence type="ECO:0000313" key="2">
    <source>
        <dbReference type="Proteomes" id="UP000053780"/>
    </source>
</evidence>
<gene>
    <name evidence="1" type="ORF">NAPIS_ORF02463</name>
</gene>
<dbReference type="EMBL" id="KE647346">
    <property type="protein sequence ID" value="EQB59940.1"/>
    <property type="molecule type" value="Genomic_DNA"/>
</dbReference>
<proteinExistence type="predicted"/>
<dbReference type="VEuPathDB" id="MicrosporidiaDB:NAPIS_ORF02463"/>
<dbReference type="AlphaFoldDB" id="T0MG03"/>
<sequence length="414" mass="49124">MNDDKLEDKNHIDDDKEVINFMKFVDDKCLQVNSSKVDKEKEEVSAILEQKPLNDNINKNLKPEANLNKEGIYSLNNMDQLQSSEIINCKNEINNLSNKKSNTIQHDLFEYGTNPFNYTGDFSKFDKYKIDFNDQMTSQSTKLNLQILNKQIKKMAQKDSKKIILKNDQLEVKSKIFNDEVRISKFPGYIFINIYAIERYFGTDADVKSIFVRMQIGNFTFDTCDLKEGSLIKINNLVYLNLTNSNSFDISFYLIKRINVEVIKKCELTVHIDHKFLSRIHNNLIDVKYEWTPYCSKNIFKKFKKFFSTSLVDAHKLHLFFSFISVEEFKIINLPIPMTLMNLCRWLKIRKYSYSNWFSGFCNIKGTIPSICTHLWKRRYIKLYGYRIYIFNEFTKILIGTYEIFNEKKIYRKK</sequence>
<keyword evidence="2" id="KW-1185">Reference proteome</keyword>
<name>T0MG03_9MICR</name>
<dbReference type="HOGENOM" id="CLU_664102_0_0_1"/>
<evidence type="ECO:0000313" key="1">
    <source>
        <dbReference type="EMBL" id="EQB59940.1"/>
    </source>
</evidence>